<comment type="subcellular location">
    <subcellularLocation>
        <location evidence="10">Cell inner membrane</location>
        <topology evidence="10">Multi-pass membrane protein</topology>
    </subcellularLocation>
    <subcellularLocation>
        <location evidence="1">Cell membrane</location>
        <topology evidence="1">Multi-pass membrane protein</topology>
    </subcellularLocation>
</comment>
<feature type="transmembrane region" description="Helical" evidence="10">
    <location>
        <begin position="149"/>
        <end position="170"/>
    </location>
</feature>
<dbReference type="EMBL" id="FONH01000003">
    <property type="protein sequence ID" value="SFE69799.1"/>
    <property type="molecule type" value="Genomic_DNA"/>
</dbReference>
<dbReference type="GO" id="GO:0071555">
    <property type="term" value="P:cell wall organization"/>
    <property type="evidence" value="ECO:0007669"/>
    <property type="project" value="UniProtKB-UniRule"/>
</dbReference>
<dbReference type="CDD" id="cd13123">
    <property type="entry name" value="MATE_MurJ_like"/>
    <property type="match status" value="1"/>
</dbReference>
<feature type="transmembrane region" description="Helical" evidence="10">
    <location>
        <begin position="487"/>
        <end position="505"/>
    </location>
</feature>
<comment type="pathway">
    <text evidence="10">Cell wall biogenesis; peptidoglycan biosynthesis.</text>
</comment>
<feature type="transmembrane region" description="Helical" evidence="10">
    <location>
        <begin position="177"/>
        <end position="196"/>
    </location>
</feature>
<feature type="transmembrane region" description="Helical" evidence="10">
    <location>
        <begin position="107"/>
        <end position="129"/>
    </location>
</feature>
<name>A0A1I2CN21_9GAMM</name>
<evidence type="ECO:0000256" key="6">
    <source>
        <dbReference type="ARBA" id="ARBA00022989"/>
    </source>
</evidence>
<reference evidence="13" key="1">
    <citation type="submission" date="2016-10" db="EMBL/GenBank/DDBJ databases">
        <authorList>
            <person name="Varghese N."/>
            <person name="Submissions S."/>
        </authorList>
    </citation>
    <scope>NUCLEOTIDE SEQUENCE [LARGE SCALE GENOMIC DNA]</scope>
    <source>
        <strain evidence="13">UNC178MFTsu3.1</strain>
    </source>
</reference>
<keyword evidence="4 10" id="KW-0133">Cell shape</keyword>
<evidence type="ECO:0000313" key="12">
    <source>
        <dbReference type="EMBL" id="SFE69799.1"/>
    </source>
</evidence>
<dbReference type="GO" id="GO:0009252">
    <property type="term" value="P:peptidoglycan biosynthetic process"/>
    <property type="evidence" value="ECO:0007669"/>
    <property type="project" value="UniProtKB-UniRule"/>
</dbReference>
<evidence type="ECO:0000256" key="9">
    <source>
        <dbReference type="ARBA" id="ARBA00061532"/>
    </source>
</evidence>
<evidence type="ECO:0000256" key="7">
    <source>
        <dbReference type="ARBA" id="ARBA00023136"/>
    </source>
</evidence>
<dbReference type="PANTHER" id="PTHR47019">
    <property type="entry name" value="LIPID II FLIPPASE MURJ"/>
    <property type="match status" value="1"/>
</dbReference>
<dbReference type="GO" id="GO:0015648">
    <property type="term" value="F:lipid-linked peptidoglycan transporter activity"/>
    <property type="evidence" value="ECO:0007669"/>
    <property type="project" value="UniProtKB-UniRule"/>
</dbReference>
<evidence type="ECO:0000256" key="2">
    <source>
        <dbReference type="ARBA" id="ARBA00022475"/>
    </source>
</evidence>
<dbReference type="PIRSF" id="PIRSF002869">
    <property type="entry name" value="MviN"/>
    <property type="match status" value="1"/>
</dbReference>
<feature type="transmembrane region" description="Helical" evidence="10">
    <location>
        <begin position="365"/>
        <end position="392"/>
    </location>
</feature>
<comment type="similarity">
    <text evidence="9 10 11">Belongs to the MurJ/MviN family.</text>
</comment>
<evidence type="ECO:0000313" key="13">
    <source>
        <dbReference type="Proteomes" id="UP000199477"/>
    </source>
</evidence>
<keyword evidence="2 10" id="KW-1003">Cell membrane</keyword>
<keyword evidence="5 10" id="KW-0573">Peptidoglycan synthesis</keyword>
<protein>
    <recommendedName>
        <fullName evidence="10">Probable lipid II flippase MurJ</fullName>
    </recommendedName>
</protein>
<dbReference type="AlphaFoldDB" id="A0A1I2CN21"/>
<feature type="transmembrane region" description="Helical" evidence="10">
    <location>
        <begin position="517"/>
        <end position="540"/>
    </location>
</feature>
<evidence type="ECO:0000256" key="4">
    <source>
        <dbReference type="ARBA" id="ARBA00022960"/>
    </source>
</evidence>
<evidence type="ECO:0000256" key="11">
    <source>
        <dbReference type="PIRNR" id="PIRNR002869"/>
    </source>
</evidence>
<feature type="transmembrane region" description="Helical" evidence="10">
    <location>
        <begin position="287"/>
        <end position="304"/>
    </location>
</feature>
<gene>
    <name evidence="10" type="primary">murJ</name>
    <name evidence="12" type="ORF">SAMN02799615_01556</name>
</gene>
<keyword evidence="6 10" id="KW-1133">Transmembrane helix</keyword>
<evidence type="ECO:0000256" key="5">
    <source>
        <dbReference type="ARBA" id="ARBA00022984"/>
    </source>
</evidence>
<dbReference type="InterPro" id="IPR051050">
    <property type="entry name" value="Lipid_II_flippase_MurJ/MviN"/>
</dbReference>
<organism evidence="12 13">
    <name type="scientific">Dyella marensis</name>
    <dbReference type="NCBI Taxonomy" id="500610"/>
    <lineage>
        <taxon>Bacteria</taxon>
        <taxon>Pseudomonadati</taxon>
        <taxon>Pseudomonadota</taxon>
        <taxon>Gammaproteobacteria</taxon>
        <taxon>Lysobacterales</taxon>
        <taxon>Rhodanobacteraceae</taxon>
        <taxon>Dyella</taxon>
    </lineage>
</organism>
<keyword evidence="10" id="KW-0997">Cell inner membrane</keyword>
<accession>A0A1I2CN21</accession>
<dbReference type="GO" id="GO:0034204">
    <property type="term" value="P:lipid translocation"/>
    <property type="evidence" value="ECO:0007669"/>
    <property type="project" value="TreeGrafter"/>
</dbReference>
<feature type="transmembrane region" description="Helical" evidence="10">
    <location>
        <begin position="245"/>
        <end position="275"/>
    </location>
</feature>
<evidence type="ECO:0000256" key="8">
    <source>
        <dbReference type="ARBA" id="ARBA00060041"/>
    </source>
</evidence>
<keyword evidence="10 11" id="KW-0961">Cell wall biogenesis/degradation</keyword>
<feature type="transmembrane region" description="Helical" evidence="10">
    <location>
        <begin position="325"/>
        <end position="345"/>
    </location>
</feature>
<dbReference type="NCBIfam" id="TIGR01695">
    <property type="entry name" value="murJ_mviN"/>
    <property type="match status" value="1"/>
</dbReference>
<keyword evidence="7 10" id="KW-0472">Membrane</keyword>
<keyword evidence="10 11" id="KW-0813">Transport</keyword>
<comment type="function">
    <text evidence="8 10 11">Involved in peptidoglycan biosynthesis. Transports lipid-linked peptidoglycan precursors from the inner to the outer leaflet of the cytoplasmic membrane.</text>
</comment>
<evidence type="ECO:0000256" key="1">
    <source>
        <dbReference type="ARBA" id="ARBA00004651"/>
    </source>
</evidence>
<feature type="transmembrane region" description="Helical" evidence="10">
    <location>
        <begin position="202"/>
        <end position="224"/>
    </location>
</feature>
<dbReference type="GO" id="GO:0008360">
    <property type="term" value="P:regulation of cell shape"/>
    <property type="evidence" value="ECO:0007669"/>
    <property type="project" value="UniProtKB-UniRule"/>
</dbReference>
<feature type="transmembrane region" description="Helical" evidence="10">
    <location>
        <begin position="404"/>
        <end position="425"/>
    </location>
</feature>
<dbReference type="PRINTS" id="PR01806">
    <property type="entry name" value="VIRFACTRMVIN"/>
</dbReference>
<evidence type="ECO:0000256" key="3">
    <source>
        <dbReference type="ARBA" id="ARBA00022692"/>
    </source>
</evidence>
<keyword evidence="13" id="KW-1185">Reference proteome</keyword>
<dbReference type="PANTHER" id="PTHR47019:SF1">
    <property type="entry name" value="LIPID II FLIPPASE MURJ"/>
    <property type="match status" value="1"/>
</dbReference>
<dbReference type="HAMAP" id="MF_02078">
    <property type="entry name" value="MurJ_MviN"/>
    <property type="match status" value="1"/>
</dbReference>
<dbReference type="Pfam" id="PF03023">
    <property type="entry name" value="MurJ"/>
    <property type="match status" value="1"/>
</dbReference>
<dbReference type="InterPro" id="IPR004268">
    <property type="entry name" value="MurJ"/>
</dbReference>
<dbReference type="STRING" id="500610.SAMN02799615_01556"/>
<sequence>MTRKHDKKGIGARMKSPSMFRGLLSFSGMTMISRVLGLVRDMSINAAFGANAATDAFWVAFRIPNFMRRLFAEGSFSTAFVPVFTEVKEKRSHEELKTLMSRVSGTLGGVLMLITALGVILAPQVTVLFSPGAIETPEKFALTVDLLRLTFPFLLFVSLTALSGGALNSFHRFGLPALTPVILNLCMIGGALWLAPRLHTPIMAMGWAILAAGILQLLFQLPALRQLDLLTLPRWGWSHPDVRRILRLMVPTLFGSSVAQINLLLDTVIASLLFIGSQSWLSQADRFLELPLGVFGVALGTVILPSLSRHHVATDSDGFSRALDWGLRTTLLIAVPAMFALMLLAEPLVATLFQHGRFTAFDTRMATLSISALSFGLPAFALVKVVLPAFYARQDTRTPVRAGVASLIANMVLNVLFLALLYALWAPAEVRQGPLLDGLAKVPGLHMALGVASAAASYLNLGLLWHWLRKAGVYQRQPGWMRHLGRLALACAVMIGVLLAGLWLWPDWTEASKWTRVWHLAALVAGGGGAYLATLFAAGFRLRELRGV</sequence>
<dbReference type="UniPathway" id="UPA00219"/>
<proteinExistence type="inferred from homology"/>
<dbReference type="Proteomes" id="UP000199477">
    <property type="component" value="Unassembled WGS sequence"/>
</dbReference>
<keyword evidence="3 10" id="KW-0812">Transmembrane</keyword>
<feature type="transmembrane region" description="Helical" evidence="10">
    <location>
        <begin position="445"/>
        <end position="467"/>
    </location>
</feature>
<dbReference type="GO" id="GO:0005886">
    <property type="term" value="C:plasma membrane"/>
    <property type="evidence" value="ECO:0007669"/>
    <property type="project" value="UniProtKB-SubCell"/>
</dbReference>
<evidence type="ECO:0000256" key="10">
    <source>
        <dbReference type="HAMAP-Rule" id="MF_02078"/>
    </source>
</evidence>